<organism evidence="4">
    <name type="scientific">Euglena gracilis</name>
    <dbReference type="NCBI Taxonomy" id="3039"/>
    <lineage>
        <taxon>Eukaryota</taxon>
        <taxon>Discoba</taxon>
        <taxon>Euglenozoa</taxon>
        <taxon>Euglenida</taxon>
        <taxon>Spirocuta</taxon>
        <taxon>Euglenophyceae</taxon>
        <taxon>Euglenales</taxon>
        <taxon>Euglenaceae</taxon>
        <taxon>Euglena</taxon>
    </lineage>
</organism>
<dbReference type="CDD" id="cd00051">
    <property type="entry name" value="EFh"/>
    <property type="match status" value="1"/>
</dbReference>
<dbReference type="GO" id="GO:0005509">
    <property type="term" value="F:calcium ion binding"/>
    <property type="evidence" value="ECO:0007669"/>
    <property type="project" value="InterPro"/>
</dbReference>
<proteinExistence type="evidence at transcript level"/>
<feature type="domain" description="EF-hand" evidence="3">
    <location>
        <begin position="88"/>
        <end position="123"/>
    </location>
</feature>
<dbReference type="InterPro" id="IPR050230">
    <property type="entry name" value="CALM/Myosin/TropC-like"/>
</dbReference>
<sequence>MADTYELHIHFTAEQLASFKEAFNEVDKDGDGIVASRELSSLTRTLGIPCTDTEIERMIKSLDDDGSNTMDFPEFLELMNQKMFPTLLGQTDMAKLFQQVDVDHKKCITRADLRHLLATLGRDAVTDEELDELEGGLDMDHDGVIDLTDFNNCLGKGLGTLRSLQNSASFPHFFPPLHVGCPMLSSMPAMHVDGSTE</sequence>
<name>C0L9G7_EUGGR</name>
<keyword evidence="2" id="KW-0106">Calcium</keyword>
<accession>C0L9G7</accession>
<dbReference type="PROSITE" id="PS00018">
    <property type="entry name" value="EF_HAND_1"/>
    <property type="match status" value="3"/>
</dbReference>
<dbReference type="PANTHER" id="PTHR23048:SF0">
    <property type="entry name" value="CALMODULIN LIKE 3"/>
    <property type="match status" value="1"/>
</dbReference>
<dbReference type="PANTHER" id="PTHR23048">
    <property type="entry name" value="MYOSIN LIGHT CHAIN 1, 3"/>
    <property type="match status" value="1"/>
</dbReference>
<evidence type="ECO:0000256" key="2">
    <source>
        <dbReference type="ARBA" id="ARBA00022837"/>
    </source>
</evidence>
<dbReference type="InterPro" id="IPR002048">
    <property type="entry name" value="EF_hand_dom"/>
</dbReference>
<protein>
    <submittedName>
        <fullName evidence="4">Calmodulin III</fullName>
    </submittedName>
</protein>
<evidence type="ECO:0000256" key="1">
    <source>
        <dbReference type="ARBA" id="ARBA00022737"/>
    </source>
</evidence>
<feature type="domain" description="EF-hand" evidence="3">
    <location>
        <begin position="50"/>
        <end position="85"/>
    </location>
</feature>
<dbReference type="GO" id="GO:0016460">
    <property type="term" value="C:myosin II complex"/>
    <property type="evidence" value="ECO:0007669"/>
    <property type="project" value="TreeGrafter"/>
</dbReference>
<dbReference type="Pfam" id="PF13499">
    <property type="entry name" value="EF-hand_7"/>
    <property type="match status" value="2"/>
</dbReference>
<dbReference type="SUPFAM" id="SSF47473">
    <property type="entry name" value="EF-hand"/>
    <property type="match status" value="1"/>
</dbReference>
<dbReference type="InterPro" id="IPR011992">
    <property type="entry name" value="EF-hand-dom_pair"/>
</dbReference>
<evidence type="ECO:0000259" key="3">
    <source>
        <dbReference type="PROSITE" id="PS50222"/>
    </source>
</evidence>
<dbReference type="Gene3D" id="1.10.238.10">
    <property type="entry name" value="EF-hand"/>
    <property type="match status" value="2"/>
</dbReference>
<evidence type="ECO:0000313" key="4">
    <source>
        <dbReference type="EMBL" id="ACN43239.1"/>
    </source>
</evidence>
<dbReference type="InterPro" id="IPR018247">
    <property type="entry name" value="EF_Hand_1_Ca_BS"/>
</dbReference>
<dbReference type="SMART" id="SM00054">
    <property type="entry name" value="EFh"/>
    <property type="match status" value="4"/>
</dbReference>
<dbReference type="PROSITE" id="PS50222">
    <property type="entry name" value="EF_HAND_2"/>
    <property type="match status" value="3"/>
</dbReference>
<feature type="domain" description="EF-hand" evidence="3">
    <location>
        <begin position="14"/>
        <end position="49"/>
    </location>
</feature>
<dbReference type="AlphaFoldDB" id="C0L9G7"/>
<keyword evidence="1" id="KW-0677">Repeat</keyword>
<dbReference type="FunFam" id="1.10.238.10:FF:000178">
    <property type="entry name" value="Calmodulin-2 A"/>
    <property type="match status" value="1"/>
</dbReference>
<reference evidence="4" key="1">
    <citation type="journal article" date="2010" name="Planta">
        <title>Molecular characterization of a calmodulin involved in the signal transduction chain of gravitaxis in Euglena gracilis.</title>
        <authorList>
            <person name="Daiker V."/>
            <person name="Lebert M."/>
            <person name="Richter P."/>
            <person name="Hader D.P."/>
        </authorList>
    </citation>
    <scope>NUCLEOTIDE SEQUENCE</scope>
    <source>
        <strain evidence="4">Z</strain>
    </source>
</reference>
<dbReference type="EMBL" id="FJ685645">
    <property type="protein sequence ID" value="ACN43239.1"/>
    <property type="molecule type" value="mRNA"/>
</dbReference>